<feature type="compositionally biased region" description="Low complexity" evidence="3">
    <location>
        <begin position="1"/>
        <end position="25"/>
    </location>
</feature>
<dbReference type="InterPro" id="IPR002589">
    <property type="entry name" value="Macro_dom"/>
</dbReference>
<evidence type="ECO:0000313" key="6">
    <source>
        <dbReference type="Proteomes" id="UP001165740"/>
    </source>
</evidence>
<feature type="domain" description="Macro" evidence="5">
    <location>
        <begin position="668"/>
        <end position="847"/>
    </location>
</feature>
<dbReference type="PANTHER" id="PTHR45740">
    <property type="entry name" value="POLY [ADP-RIBOSE] POLYMERASE"/>
    <property type="match status" value="1"/>
</dbReference>
<dbReference type="RefSeq" id="XP_055894792.1">
    <property type="nucleotide sequence ID" value="XM_056038817.1"/>
</dbReference>
<dbReference type="OMA" id="GRICANI"/>
<reference evidence="7" key="1">
    <citation type="submission" date="2025-08" db="UniProtKB">
        <authorList>
            <consortium name="RefSeq"/>
        </authorList>
    </citation>
    <scope>IDENTIFICATION</scope>
</reference>
<dbReference type="SUPFAM" id="SSF52949">
    <property type="entry name" value="Macro domain-like"/>
    <property type="match status" value="1"/>
</dbReference>
<sequence length="1296" mass="147118">MEDQSPSLIESDSDISIDISSGSDSSDSDDFFDTKSEPDLSLSSDAGDSDVDTEDSDKDVGTNVKQITSPSNIKSDRCDDSDLSQCKNDNDDLQSEEKSALKVSDLRKKFELNNSGDKGSCQKETNDASFKKTTFFTQLLESQSVKLQPSLLLQKCFSEANLPQTKNTSCNDQAGKYVWQTVNKVNSEKKEQINSIKEENEMTVESEPLKKSNTIASGEPSAKEKTFVWHGSQSTPALTKDKPGSKNAINVSEKKISFKTSYINSFEEAKTTFTWNMMAHHNKKLTTEAGKDAQAFTKPSDLYQNNILRLQEQLNKMREENTKLKEKPKQVKTKLEMSLLQARLLKPYFNTQQNDCSVHYVEHEKAAVLIGLENLVQEFQTKLAKELQNIKEDSFSISGELFSLMNGEKGKQFLNDLDLKGAITVVEDGLVKVAAKDKSIQTQALNILKAKLEGEKIITFVIDKLDEKFINLKLRLEHELLININCQGNVIKITGIVDDVVKGSKSVYDYIGELGECKSLYTKGEPESRFLYYFMEDKIESILKPVQILEKSIKEYKIDIKFKGKKTIVQSVSQNLQDLQKNIKITVWLLKEDFKDHELFLIVNSYQSKKNIVTSNYKEKYLVTLQIPDSVKMLPFYQEARGVQSAKQKSNTVQSFPKGREHDALSDKVVRFNVGNRCQLTIKSEGDITSERSDILVSVLGPDIDMRKTAVGMSFHKLCPNHWKAVKAYHNSTPHAKIIIVQHPEGLNCLAVCHIILSTWDSRSSRAQLTAALNCVLDEAKCLGAKSISFPPLGCGRMFKFPTDVVADLMIKSFKDNDIGTFLQDVVVLAPESELFNKLKNNSASYYQIKNSNQRIMQNLQASSGTDENELVDGINIQSHGSTLRSVQMLIFTQQDANVQEIKLQLTREIRDQFLQTEAIKQHSLESLPKSSWKKILKEAIEHNVWIEKFQNSSTRNIEFHLTGQKGMLAHLKTLINLECENLTSHLPKNRLASAQTPKRGTVDFLKYASESDDHFPSYWSLNNNKIYWQKIKEEKIVHKTDFNILVDVDQPTRDAITNMFLNTQDQVHIGHGADAKGLKYSKLKVLDVKRVENPELFDNYRRERQLLVKKMIRMGRICANIADLPNSYGEVATARWVPDFMKRELFSEINEHYLFHGAKSDAITTLINNGLDPRVSNNCMFGKGVYTAEKSTKADQYSDMKDQRVSNGTQLQIIITRMLLGNVFLCDENHKTVAIRGGKKLTRPPCMKCLEDICTCHDQILFDSVMGNGRWLFREFVVYEGRHCYPEYVITYQRT</sequence>
<feature type="region of interest" description="Disordered" evidence="3">
    <location>
        <begin position="1"/>
        <end position="100"/>
    </location>
</feature>
<evidence type="ECO:0000259" key="4">
    <source>
        <dbReference type="PROSITE" id="PS51059"/>
    </source>
</evidence>
<dbReference type="InterPro" id="IPR012317">
    <property type="entry name" value="Poly(ADP-ribose)pol_cat_dom"/>
</dbReference>
<keyword evidence="1" id="KW-0520">NAD</keyword>
<evidence type="ECO:0000256" key="3">
    <source>
        <dbReference type="SAM" id="MobiDB-lite"/>
    </source>
</evidence>
<dbReference type="GO" id="GO:0003950">
    <property type="term" value="F:NAD+ poly-ADP-ribosyltransferase activity"/>
    <property type="evidence" value="ECO:0007669"/>
    <property type="project" value="UniProtKB-UniRule"/>
</dbReference>
<organism evidence="6 7">
    <name type="scientific">Biomphalaria glabrata</name>
    <name type="common">Bloodfluke planorb</name>
    <name type="synonym">Freshwater snail</name>
    <dbReference type="NCBI Taxonomy" id="6526"/>
    <lineage>
        <taxon>Eukaryota</taxon>
        <taxon>Metazoa</taxon>
        <taxon>Spiralia</taxon>
        <taxon>Lophotrochozoa</taxon>
        <taxon>Mollusca</taxon>
        <taxon>Gastropoda</taxon>
        <taxon>Heterobranchia</taxon>
        <taxon>Euthyneura</taxon>
        <taxon>Panpulmonata</taxon>
        <taxon>Hygrophila</taxon>
        <taxon>Lymnaeoidea</taxon>
        <taxon>Planorbidae</taxon>
        <taxon>Biomphalaria</taxon>
    </lineage>
</organism>
<gene>
    <name evidence="7" type="primary">LOC106070539</name>
</gene>
<accession>A0A9W3B5N7</accession>
<evidence type="ECO:0000256" key="2">
    <source>
        <dbReference type="SAM" id="Coils"/>
    </source>
</evidence>
<feature type="domain" description="PARP catalytic" evidence="4">
    <location>
        <begin position="1025"/>
        <end position="1296"/>
    </location>
</feature>
<keyword evidence="2" id="KW-0175">Coiled coil</keyword>
<dbReference type="OrthoDB" id="6133115at2759"/>
<protein>
    <recommendedName>
        <fullName evidence="1">Poly [ADP-ribose] polymerase</fullName>
        <shortName evidence="1">PARP</shortName>
        <ecNumber evidence="1">2.4.2.-</ecNumber>
    </recommendedName>
</protein>
<dbReference type="GO" id="GO:0005634">
    <property type="term" value="C:nucleus"/>
    <property type="evidence" value="ECO:0007669"/>
    <property type="project" value="TreeGrafter"/>
</dbReference>
<keyword evidence="1" id="KW-0328">Glycosyltransferase</keyword>
<feature type="coiled-coil region" evidence="2">
    <location>
        <begin position="300"/>
        <end position="327"/>
    </location>
</feature>
<dbReference type="GeneID" id="106070539"/>
<dbReference type="Pfam" id="PF01661">
    <property type="entry name" value="Macro"/>
    <property type="match status" value="1"/>
</dbReference>
<dbReference type="InterPro" id="IPR043472">
    <property type="entry name" value="Macro_dom-like"/>
</dbReference>
<keyword evidence="1" id="KW-0808">Transferase</keyword>
<dbReference type="InterPro" id="IPR051712">
    <property type="entry name" value="ARTD-AVP"/>
</dbReference>
<dbReference type="Proteomes" id="UP001165740">
    <property type="component" value="Chromosome 8"/>
</dbReference>
<keyword evidence="6" id="KW-1185">Reference proteome</keyword>
<dbReference type="Gene3D" id="3.40.220.10">
    <property type="entry name" value="Leucine Aminopeptidase, subunit E, domain 1"/>
    <property type="match status" value="1"/>
</dbReference>
<proteinExistence type="predicted"/>
<dbReference type="Pfam" id="PF00644">
    <property type="entry name" value="PARP"/>
    <property type="match status" value="1"/>
</dbReference>
<evidence type="ECO:0000313" key="7">
    <source>
        <dbReference type="RefSeq" id="XP_055894792.1"/>
    </source>
</evidence>
<dbReference type="PANTHER" id="PTHR45740:SF2">
    <property type="entry name" value="POLY [ADP-RIBOSE] POLYMERASE"/>
    <property type="match status" value="1"/>
</dbReference>
<feature type="compositionally biased region" description="Acidic residues" evidence="3">
    <location>
        <begin position="47"/>
        <end position="57"/>
    </location>
</feature>
<evidence type="ECO:0000259" key="5">
    <source>
        <dbReference type="PROSITE" id="PS51154"/>
    </source>
</evidence>
<feature type="compositionally biased region" description="Polar residues" evidence="3">
    <location>
        <begin position="63"/>
        <end position="73"/>
    </location>
</feature>
<dbReference type="SUPFAM" id="SSF56399">
    <property type="entry name" value="ADP-ribosylation"/>
    <property type="match status" value="1"/>
</dbReference>
<dbReference type="EC" id="2.4.2.-" evidence="1"/>
<evidence type="ECO:0000256" key="1">
    <source>
        <dbReference type="RuleBase" id="RU362114"/>
    </source>
</evidence>
<name>A0A9W3B5N7_BIOGL</name>
<dbReference type="PROSITE" id="PS51059">
    <property type="entry name" value="PARP_CATALYTIC"/>
    <property type="match status" value="1"/>
</dbReference>
<dbReference type="PROSITE" id="PS51154">
    <property type="entry name" value="MACRO"/>
    <property type="match status" value="1"/>
</dbReference>
<dbReference type="GO" id="GO:1990404">
    <property type="term" value="F:NAD+-protein mono-ADP-ribosyltransferase activity"/>
    <property type="evidence" value="ECO:0007669"/>
    <property type="project" value="TreeGrafter"/>
</dbReference>
<dbReference type="Gene3D" id="3.90.228.10">
    <property type="match status" value="1"/>
</dbReference>